<dbReference type="EMBL" id="WTUX01000011">
    <property type="protein sequence ID" value="MZR12973.1"/>
    <property type="molecule type" value="Genomic_DNA"/>
</dbReference>
<dbReference type="InterPro" id="IPR003594">
    <property type="entry name" value="HATPase_dom"/>
</dbReference>
<dbReference type="InterPro" id="IPR029016">
    <property type="entry name" value="GAF-like_dom_sf"/>
</dbReference>
<keyword evidence="4" id="KW-1185">Reference proteome</keyword>
<dbReference type="InterPro" id="IPR003018">
    <property type="entry name" value="GAF"/>
</dbReference>
<dbReference type="SMART" id="SM00065">
    <property type="entry name" value="GAF"/>
    <property type="match status" value="1"/>
</dbReference>
<dbReference type="SUPFAM" id="SSF55874">
    <property type="entry name" value="ATPase domain of HSP90 chaperone/DNA topoisomerase II/histidine kinase"/>
    <property type="match status" value="1"/>
</dbReference>
<dbReference type="Proteomes" id="UP000467322">
    <property type="component" value="Unassembled WGS sequence"/>
</dbReference>
<dbReference type="Gene3D" id="3.30.450.40">
    <property type="match status" value="1"/>
</dbReference>
<dbReference type="RefSeq" id="WP_161351086.1">
    <property type="nucleotide sequence ID" value="NZ_WTUX01000011.1"/>
</dbReference>
<dbReference type="SMART" id="SM00387">
    <property type="entry name" value="HATPase_c"/>
    <property type="match status" value="1"/>
</dbReference>
<dbReference type="AlphaFoldDB" id="A0A845M671"/>
<dbReference type="SUPFAM" id="SSF55781">
    <property type="entry name" value="GAF domain-like"/>
    <property type="match status" value="1"/>
</dbReference>
<dbReference type="PANTHER" id="PTHR43102">
    <property type="entry name" value="SLR1143 PROTEIN"/>
    <property type="match status" value="1"/>
</dbReference>
<feature type="domain" description="Histidine kinase/HSP90-like ATPase" evidence="2">
    <location>
        <begin position="270"/>
        <end position="366"/>
    </location>
</feature>
<comment type="caution">
    <text evidence="3">The sequence shown here is derived from an EMBL/GenBank/DDBJ whole genome shotgun (WGS) entry which is preliminary data.</text>
</comment>
<proteinExistence type="predicted"/>
<protein>
    <submittedName>
        <fullName evidence="3">GAF domain-containing protein</fullName>
    </submittedName>
</protein>
<evidence type="ECO:0000313" key="4">
    <source>
        <dbReference type="Proteomes" id="UP000467322"/>
    </source>
</evidence>
<dbReference type="InterPro" id="IPR011495">
    <property type="entry name" value="Sig_transdc_His_kin_sub2_dim/P"/>
</dbReference>
<accession>A0A845M671</accession>
<gene>
    <name evidence="3" type="ORF">GQE99_08070</name>
</gene>
<evidence type="ECO:0000259" key="1">
    <source>
        <dbReference type="SMART" id="SM00065"/>
    </source>
</evidence>
<organism evidence="3 4">
    <name type="scientific">Maritimibacter harenae</name>
    <dbReference type="NCBI Taxonomy" id="2606218"/>
    <lineage>
        <taxon>Bacteria</taxon>
        <taxon>Pseudomonadati</taxon>
        <taxon>Pseudomonadota</taxon>
        <taxon>Alphaproteobacteria</taxon>
        <taxon>Rhodobacterales</taxon>
        <taxon>Roseobacteraceae</taxon>
        <taxon>Maritimibacter</taxon>
    </lineage>
</organism>
<dbReference type="Pfam" id="PF13581">
    <property type="entry name" value="HATPase_c_2"/>
    <property type="match status" value="1"/>
</dbReference>
<sequence>MTDTPPLPPRPDRNEERLAALHALDVLDTPAEAGFDDVTAFVRKLCDVPTSLVSLVDRNRQWFKSADGFDAPETGLESSVCAYVVHADEFIEISDLSKDPRTARNPLVAKPGGIRFYAGAPLRLSSGHVVGSLCAIDTRPRTLSPLERETLTVLAAQVVAQLELKQALAQAELLRKEIDHRVKNSLQSISALTRIQARKAKDDNVRDALRQVQARVEMVAALHEQLYRSSATRAVDLADFTDKVAAILNGTSPKNVRIATDIIHCRVTAEQASAIGVIMNEFASNSIKHAFPDGRAGLVTFRGRERDDGTLEIVLADDGVGMGAVSQTSGLGLAVIEASVAQLGAAWEPLVADHGTSARLIIPRARLDEKSRPGGGF</sequence>
<dbReference type="Gene3D" id="3.30.565.10">
    <property type="entry name" value="Histidine kinase-like ATPase, C-terminal domain"/>
    <property type="match status" value="1"/>
</dbReference>
<dbReference type="Pfam" id="PF07568">
    <property type="entry name" value="HisKA_2"/>
    <property type="match status" value="1"/>
</dbReference>
<dbReference type="Pfam" id="PF01590">
    <property type="entry name" value="GAF"/>
    <property type="match status" value="1"/>
</dbReference>
<evidence type="ECO:0000259" key="2">
    <source>
        <dbReference type="SMART" id="SM00387"/>
    </source>
</evidence>
<evidence type="ECO:0000313" key="3">
    <source>
        <dbReference type="EMBL" id="MZR12973.1"/>
    </source>
</evidence>
<reference evidence="3 4" key="1">
    <citation type="submission" date="2019-12" db="EMBL/GenBank/DDBJ databases">
        <title>Maritimibacter sp. nov. sp. isolated from sea sand.</title>
        <authorList>
            <person name="Kim J."/>
            <person name="Jeong S.E."/>
            <person name="Jung H.S."/>
            <person name="Jeon C.O."/>
        </authorList>
    </citation>
    <scope>NUCLEOTIDE SEQUENCE [LARGE SCALE GENOMIC DNA]</scope>
    <source>
        <strain evidence="3 4">DP07</strain>
    </source>
</reference>
<dbReference type="InterPro" id="IPR036890">
    <property type="entry name" value="HATPase_C_sf"/>
</dbReference>
<feature type="domain" description="GAF" evidence="1">
    <location>
        <begin position="30"/>
        <end position="172"/>
    </location>
</feature>
<name>A0A845M671_9RHOB</name>
<dbReference type="PANTHER" id="PTHR43102:SF2">
    <property type="entry name" value="GAF DOMAIN-CONTAINING PROTEIN"/>
    <property type="match status" value="1"/>
</dbReference>